<feature type="transmembrane region" description="Helical" evidence="1">
    <location>
        <begin position="80"/>
        <end position="100"/>
    </location>
</feature>
<evidence type="ECO:0000313" key="2">
    <source>
        <dbReference type="EMBL" id="MEG3439021.1"/>
    </source>
</evidence>
<dbReference type="EMBL" id="JBAFSM010000039">
    <property type="protein sequence ID" value="MEG3439021.1"/>
    <property type="molecule type" value="Genomic_DNA"/>
</dbReference>
<keyword evidence="1" id="KW-1133">Transmembrane helix</keyword>
<organism evidence="2 3">
    <name type="scientific">Pannus brasiliensis CCIBt3594</name>
    <dbReference type="NCBI Taxonomy" id="1427578"/>
    <lineage>
        <taxon>Bacteria</taxon>
        <taxon>Bacillati</taxon>
        <taxon>Cyanobacteriota</taxon>
        <taxon>Cyanophyceae</taxon>
        <taxon>Oscillatoriophycideae</taxon>
        <taxon>Chroococcales</taxon>
        <taxon>Microcystaceae</taxon>
        <taxon>Pannus</taxon>
    </lineage>
</organism>
<comment type="caution">
    <text evidence="2">The sequence shown here is derived from an EMBL/GenBank/DDBJ whole genome shotgun (WGS) entry which is preliminary data.</text>
</comment>
<dbReference type="Proteomes" id="UP001328733">
    <property type="component" value="Unassembled WGS sequence"/>
</dbReference>
<keyword evidence="3" id="KW-1185">Reference proteome</keyword>
<name>A0AAW9QXT8_9CHRO</name>
<gene>
    <name evidence="2" type="ORF">V0288_17985</name>
</gene>
<evidence type="ECO:0000313" key="3">
    <source>
        <dbReference type="Proteomes" id="UP001328733"/>
    </source>
</evidence>
<keyword evidence="1" id="KW-0812">Transmembrane</keyword>
<protein>
    <submittedName>
        <fullName evidence="2">Uncharacterized protein</fullName>
    </submittedName>
</protein>
<dbReference type="RefSeq" id="WP_332866504.1">
    <property type="nucleotide sequence ID" value="NZ_JBAFSM010000039.1"/>
</dbReference>
<evidence type="ECO:0000256" key="1">
    <source>
        <dbReference type="SAM" id="Phobius"/>
    </source>
</evidence>
<sequence length="105" mass="11814">MIAEPENDLKRLEELIINGQKAIETRLTSIENDFAEMKVEIKDIREGIRSLEIGQAKLIEKAESADRRLQIVEGTQSKQIWTLITLLGGSLIAVAFRSFFTGNNP</sequence>
<reference evidence="2 3" key="1">
    <citation type="submission" date="2024-01" db="EMBL/GenBank/DDBJ databases">
        <title>Genomic insights into the taxonomy and metabolism of the cyanobacterium Pannus brasiliensis CCIBt3594.</title>
        <authorList>
            <person name="Machado M."/>
            <person name="Botero N.B."/>
            <person name="Andreote A.P.D."/>
            <person name="Feitosa A.M.T."/>
            <person name="Popin R."/>
            <person name="Sivonen K."/>
            <person name="Fiore M.F."/>
        </authorList>
    </citation>
    <scope>NUCLEOTIDE SEQUENCE [LARGE SCALE GENOMIC DNA]</scope>
    <source>
        <strain evidence="2 3">CCIBt3594</strain>
    </source>
</reference>
<accession>A0AAW9QXT8</accession>
<proteinExistence type="predicted"/>
<keyword evidence="1" id="KW-0472">Membrane</keyword>
<dbReference type="AlphaFoldDB" id="A0AAW9QXT8"/>